<dbReference type="OrthoDB" id="186625at2759"/>
<evidence type="ECO:0000256" key="5">
    <source>
        <dbReference type="ARBA" id="ARBA00022723"/>
    </source>
</evidence>
<keyword evidence="6" id="KW-0677">Repeat</keyword>
<keyword evidence="7" id="KW-0999">Mitochondrion inner membrane</keyword>
<dbReference type="GO" id="GO:0005758">
    <property type="term" value="C:mitochondrial intermembrane space"/>
    <property type="evidence" value="ECO:0007669"/>
    <property type="project" value="UniProtKB-SubCell"/>
</dbReference>
<evidence type="ECO:0000256" key="10">
    <source>
        <dbReference type="ARBA" id="ARBA00023065"/>
    </source>
</evidence>
<dbReference type="InterPro" id="IPR011992">
    <property type="entry name" value="EF-hand-dom_pair"/>
</dbReference>
<dbReference type="Pfam" id="PF13499">
    <property type="entry name" value="EF-hand_7"/>
    <property type="match status" value="1"/>
</dbReference>
<dbReference type="GO" id="GO:0005509">
    <property type="term" value="F:calcium ion binding"/>
    <property type="evidence" value="ECO:0007669"/>
    <property type="project" value="InterPro"/>
</dbReference>
<dbReference type="SUPFAM" id="SSF47473">
    <property type="entry name" value="EF-hand"/>
    <property type="match status" value="3"/>
</dbReference>
<comment type="subcellular location">
    <subcellularLocation>
        <location evidence="1">Mitochondrion inner membrane</location>
    </subcellularLocation>
    <subcellularLocation>
        <location evidence="2">Mitochondrion intermembrane space</location>
    </subcellularLocation>
</comment>
<evidence type="ECO:0000256" key="2">
    <source>
        <dbReference type="ARBA" id="ARBA00004569"/>
    </source>
</evidence>
<dbReference type="AlphaFoldDB" id="A0A9W6BNF8"/>
<keyword evidence="11" id="KW-0496">Mitochondrion</keyword>
<dbReference type="PROSITE" id="PS00018">
    <property type="entry name" value="EF_HAND_1"/>
    <property type="match status" value="3"/>
</dbReference>
<dbReference type="PANTHER" id="PTHR12294:SF1">
    <property type="entry name" value="CALCIUM UPTAKE PROTEIN 1, MITOCHONDRIAL"/>
    <property type="match status" value="1"/>
</dbReference>
<keyword evidence="10" id="KW-0406">Ion transport</keyword>
<dbReference type="Gene3D" id="1.10.238.10">
    <property type="entry name" value="EF-hand"/>
    <property type="match status" value="2"/>
</dbReference>
<dbReference type="GO" id="GO:0036444">
    <property type="term" value="P:calcium import into the mitochondrion"/>
    <property type="evidence" value="ECO:0007669"/>
    <property type="project" value="TreeGrafter"/>
</dbReference>
<dbReference type="SMART" id="SM00054">
    <property type="entry name" value="EFh"/>
    <property type="match status" value="4"/>
</dbReference>
<sequence>MRQRIFFKYEKRIRDQSPLDKVFEYFSTQEQDGQEFLTPVDMLRAVVPTYPPSESTADRSGYLAGEPRSKAVQPNWSKSEASFFQQFDVDGDGTISYPEFLLLLTLLSIPGKDVKTIFDVVDLDSNGYLDKSEFMVVVELLQGMANVHTSSVGRSKKLLLDGTHAGLFVAFFGKDGSKKLYLPEFRDFLDRLHDELVRLEFRHYDCNRTGSITALDFGRSLAATADIRNVDRLLDKVDAMVPELARQRLTLEEFRSVAEMRRNVHTLVVALEFFRQVGRSLSKDDFSKLLVKLMRVSLSAKVLDVIFAVFDDGDGALDVPAFLEAMQRREVMWARRRNPDADGAPTDALLRALDRIRSWLPGGSTDLAGFRVPA</sequence>
<dbReference type="Proteomes" id="UP001165080">
    <property type="component" value="Unassembled WGS sequence"/>
</dbReference>
<evidence type="ECO:0000313" key="16">
    <source>
        <dbReference type="Proteomes" id="UP001165080"/>
    </source>
</evidence>
<reference evidence="15 16" key="1">
    <citation type="journal article" date="2023" name="Commun. Biol.">
        <title>Reorganization of the ancestral sex-determining regions during the evolution of trioecy in Pleodorina starrii.</title>
        <authorList>
            <person name="Takahashi K."/>
            <person name="Suzuki S."/>
            <person name="Kawai-Toyooka H."/>
            <person name="Yamamoto K."/>
            <person name="Hamaji T."/>
            <person name="Ootsuki R."/>
            <person name="Yamaguchi H."/>
            <person name="Kawachi M."/>
            <person name="Higashiyama T."/>
            <person name="Nozaki H."/>
        </authorList>
    </citation>
    <scope>NUCLEOTIDE SEQUENCE [LARGE SCALE GENOMIC DNA]</scope>
    <source>
        <strain evidence="15 16">NIES-4479</strain>
    </source>
</reference>
<evidence type="ECO:0000256" key="12">
    <source>
        <dbReference type="ARBA" id="ARBA00023136"/>
    </source>
</evidence>
<evidence type="ECO:0000256" key="8">
    <source>
        <dbReference type="ARBA" id="ARBA00022837"/>
    </source>
</evidence>
<dbReference type="CDD" id="cd00051">
    <property type="entry name" value="EFh"/>
    <property type="match status" value="1"/>
</dbReference>
<name>A0A9W6BNF8_9CHLO</name>
<evidence type="ECO:0000256" key="3">
    <source>
        <dbReference type="ARBA" id="ARBA00022448"/>
    </source>
</evidence>
<evidence type="ECO:0000313" key="15">
    <source>
        <dbReference type="EMBL" id="GLC55000.1"/>
    </source>
</evidence>
<evidence type="ECO:0000256" key="9">
    <source>
        <dbReference type="ARBA" id="ARBA00022946"/>
    </source>
</evidence>
<keyword evidence="8" id="KW-0106">Calcium</keyword>
<dbReference type="EMBL" id="BRXU01000011">
    <property type="protein sequence ID" value="GLC55000.1"/>
    <property type="molecule type" value="Genomic_DNA"/>
</dbReference>
<dbReference type="PRINTS" id="PR00450">
    <property type="entry name" value="RECOVERIN"/>
</dbReference>
<dbReference type="InterPro" id="IPR018247">
    <property type="entry name" value="EF_Hand_1_Ca_BS"/>
</dbReference>
<dbReference type="PROSITE" id="PS50222">
    <property type="entry name" value="EF_HAND_2"/>
    <property type="match status" value="2"/>
</dbReference>
<evidence type="ECO:0000256" key="4">
    <source>
        <dbReference type="ARBA" id="ARBA00022568"/>
    </source>
</evidence>
<keyword evidence="16" id="KW-1185">Reference proteome</keyword>
<keyword evidence="4" id="KW-0109">Calcium transport</keyword>
<dbReference type="GO" id="GO:0051560">
    <property type="term" value="P:mitochondrial calcium ion homeostasis"/>
    <property type="evidence" value="ECO:0007669"/>
    <property type="project" value="TreeGrafter"/>
</dbReference>
<evidence type="ECO:0000256" key="6">
    <source>
        <dbReference type="ARBA" id="ARBA00022737"/>
    </source>
</evidence>
<dbReference type="Pfam" id="PF13833">
    <property type="entry name" value="EF-hand_8"/>
    <property type="match status" value="1"/>
</dbReference>
<comment type="caution">
    <text evidence="15">The sequence shown here is derived from an EMBL/GenBank/DDBJ whole genome shotgun (WGS) entry which is preliminary data.</text>
</comment>
<dbReference type="InterPro" id="IPR039800">
    <property type="entry name" value="MICU1/2/3"/>
</dbReference>
<evidence type="ECO:0000256" key="13">
    <source>
        <dbReference type="ARBA" id="ARBA00038333"/>
    </source>
</evidence>
<accession>A0A9W6BNF8</accession>
<dbReference type="PANTHER" id="PTHR12294">
    <property type="entry name" value="EF HAND DOMAIN FAMILY A1,A2-RELATED"/>
    <property type="match status" value="1"/>
</dbReference>
<feature type="domain" description="EF-hand" evidence="14">
    <location>
        <begin position="112"/>
        <end position="144"/>
    </location>
</feature>
<gene>
    <name evidence="15" type="primary">PLEST006785</name>
    <name evidence="15" type="ORF">PLESTB_000929600</name>
</gene>
<comment type="similarity">
    <text evidence="13">Belongs to the MICU1 family. MICU1 subfamily.</text>
</comment>
<evidence type="ECO:0000259" key="14">
    <source>
        <dbReference type="PROSITE" id="PS50222"/>
    </source>
</evidence>
<keyword evidence="3" id="KW-0813">Transport</keyword>
<dbReference type="GO" id="GO:1990246">
    <property type="term" value="C:uniplex complex"/>
    <property type="evidence" value="ECO:0007669"/>
    <property type="project" value="TreeGrafter"/>
</dbReference>
<protein>
    <recommendedName>
        <fullName evidence="14">EF-hand domain-containing protein</fullName>
    </recommendedName>
</protein>
<evidence type="ECO:0000256" key="7">
    <source>
        <dbReference type="ARBA" id="ARBA00022792"/>
    </source>
</evidence>
<keyword evidence="12" id="KW-0472">Membrane</keyword>
<proteinExistence type="inferred from homology"/>
<feature type="domain" description="EF-hand" evidence="14">
    <location>
        <begin position="83"/>
        <end position="110"/>
    </location>
</feature>
<dbReference type="InterPro" id="IPR002048">
    <property type="entry name" value="EF_hand_dom"/>
</dbReference>
<keyword evidence="9" id="KW-0809">Transit peptide</keyword>
<organism evidence="15 16">
    <name type="scientific">Pleodorina starrii</name>
    <dbReference type="NCBI Taxonomy" id="330485"/>
    <lineage>
        <taxon>Eukaryota</taxon>
        <taxon>Viridiplantae</taxon>
        <taxon>Chlorophyta</taxon>
        <taxon>core chlorophytes</taxon>
        <taxon>Chlorophyceae</taxon>
        <taxon>CS clade</taxon>
        <taxon>Chlamydomonadales</taxon>
        <taxon>Volvocaceae</taxon>
        <taxon>Pleodorina</taxon>
    </lineage>
</organism>
<keyword evidence="5" id="KW-0479">Metal-binding</keyword>
<evidence type="ECO:0000256" key="1">
    <source>
        <dbReference type="ARBA" id="ARBA00004273"/>
    </source>
</evidence>
<evidence type="ECO:0000256" key="11">
    <source>
        <dbReference type="ARBA" id="ARBA00023128"/>
    </source>
</evidence>